<comment type="cofactor">
    <cofactor evidence="15">
        <name>Ca(2+)</name>
        <dbReference type="ChEBI" id="CHEBI:29108"/>
    </cofactor>
    <text evidence="15">Binds 1 Ca(2+) ion per monomer. In the dimeric form the Ca(2+) is bound by different amino acids with binding of each Ca(2+) shared with ligands coming from each monomer. The Ca(2+) ion may have a role in catalysis.</text>
</comment>
<dbReference type="PANTHER" id="PTHR40457:SF1">
    <property type="entry name" value="PHOSPHOLIPASE A1"/>
    <property type="match status" value="1"/>
</dbReference>
<dbReference type="CDD" id="cd00541">
    <property type="entry name" value="OMPLA"/>
    <property type="match status" value="1"/>
</dbReference>
<name>A0ABW7ER01_9BURK</name>
<keyword evidence="13" id="KW-0472">Membrane</keyword>
<comment type="catalytic activity">
    <reaction evidence="1 15">
        <text>a 1,2-diacyl-sn-glycero-3-phosphocholine + H2O = a 2-acyl-sn-glycero-3-phosphocholine + a fatty acid + H(+)</text>
        <dbReference type="Rhea" id="RHEA:18689"/>
        <dbReference type="ChEBI" id="CHEBI:15377"/>
        <dbReference type="ChEBI" id="CHEBI:15378"/>
        <dbReference type="ChEBI" id="CHEBI:28868"/>
        <dbReference type="ChEBI" id="CHEBI:57643"/>
        <dbReference type="ChEBI" id="CHEBI:57875"/>
        <dbReference type="EC" id="3.1.1.32"/>
    </reaction>
</comment>
<evidence type="ECO:0000256" key="14">
    <source>
        <dbReference type="ARBA" id="ARBA00023237"/>
    </source>
</evidence>
<comment type="caution">
    <text evidence="16">The sequence shown here is derived from an EMBL/GenBank/DDBJ whole genome shotgun (WGS) entry which is preliminary data.</text>
</comment>
<evidence type="ECO:0000256" key="3">
    <source>
        <dbReference type="ARBA" id="ARBA00010525"/>
    </source>
</evidence>
<keyword evidence="14 15" id="KW-0998">Cell outer membrane</keyword>
<keyword evidence="10 15" id="KW-0106">Calcium</keyword>
<evidence type="ECO:0000256" key="10">
    <source>
        <dbReference type="ARBA" id="ARBA00022837"/>
    </source>
</evidence>
<comment type="function">
    <text evidence="15">Hydrolysis of phosphatidylcholine with phospholipase A2 (EC 3.1.1.4) and phospholipase A1 (EC 3.1.1.32) activities.</text>
</comment>
<reference evidence="16 17" key="1">
    <citation type="submission" date="2024-09" db="EMBL/GenBank/DDBJ databases">
        <title>Novel species of the genus Pelomonas and Roseateles isolated from streams.</title>
        <authorList>
            <person name="Lu H."/>
        </authorList>
    </citation>
    <scope>NUCLEOTIDE SEQUENCE [LARGE SCALE GENOMIC DNA]</scope>
    <source>
        <strain evidence="16 17">DC23W</strain>
    </source>
</reference>
<dbReference type="InterPro" id="IPR036541">
    <property type="entry name" value="PLipase_A1_sf"/>
</dbReference>
<evidence type="ECO:0000256" key="11">
    <source>
        <dbReference type="ARBA" id="ARBA00022963"/>
    </source>
</evidence>
<keyword evidence="6" id="KW-0812">Transmembrane</keyword>
<gene>
    <name evidence="16" type="ORF">ACG02S_15485</name>
</gene>
<accession>A0ABW7ER01</accession>
<dbReference type="EMBL" id="JBIGHY010000005">
    <property type="protein sequence ID" value="MFG6415299.1"/>
    <property type="molecule type" value="Genomic_DNA"/>
</dbReference>
<evidence type="ECO:0000256" key="12">
    <source>
        <dbReference type="ARBA" id="ARBA00023098"/>
    </source>
</evidence>
<feature type="chain" id="PRO_5044965327" description="Phospholipase A1" evidence="15">
    <location>
        <begin position="29"/>
        <end position="384"/>
    </location>
</feature>
<dbReference type="InterPro" id="IPR003187">
    <property type="entry name" value="PLipase_A1"/>
</dbReference>
<dbReference type="Proteomes" id="UP001606300">
    <property type="component" value="Unassembled WGS sequence"/>
</dbReference>
<dbReference type="RefSeq" id="WP_394471367.1">
    <property type="nucleotide sequence ID" value="NZ_JBIGHY010000005.1"/>
</dbReference>
<keyword evidence="17" id="KW-1185">Reference proteome</keyword>
<keyword evidence="9 15" id="KW-0378">Hydrolase</keyword>
<comment type="subunit">
    <text evidence="4 15">Homodimer; dimerization is reversible, and the dimeric form is the active one.</text>
</comment>
<evidence type="ECO:0000256" key="15">
    <source>
        <dbReference type="RuleBase" id="RU366027"/>
    </source>
</evidence>
<dbReference type="EC" id="3.1.1.4" evidence="15"/>
<evidence type="ECO:0000256" key="4">
    <source>
        <dbReference type="ARBA" id="ARBA00011702"/>
    </source>
</evidence>
<organism evidence="16 17">
    <name type="scientific">Pelomonas dachongensis</name>
    <dbReference type="NCBI Taxonomy" id="3299029"/>
    <lineage>
        <taxon>Bacteria</taxon>
        <taxon>Pseudomonadati</taxon>
        <taxon>Pseudomonadota</taxon>
        <taxon>Betaproteobacteria</taxon>
        <taxon>Burkholderiales</taxon>
        <taxon>Sphaerotilaceae</taxon>
        <taxon>Roseateles</taxon>
    </lineage>
</organism>
<keyword evidence="7 15" id="KW-0479">Metal-binding</keyword>
<comment type="similarity">
    <text evidence="3 15">Belongs to the phospholipase A1 family.</text>
</comment>
<dbReference type="Pfam" id="PF02253">
    <property type="entry name" value="PLA1"/>
    <property type="match status" value="1"/>
</dbReference>
<keyword evidence="5" id="KW-1134">Transmembrane beta strand</keyword>
<comment type="catalytic activity">
    <reaction evidence="2 15">
        <text>a 1,2-diacyl-sn-glycero-3-phosphocholine + H2O = a 1-acyl-sn-glycero-3-phosphocholine + a fatty acid + H(+)</text>
        <dbReference type="Rhea" id="RHEA:15801"/>
        <dbReference type="ChEBI" id="CHEBI:15377"/>
        <dbReference type="ChEBI" id="CHEBI:15378"/>
        <dbReference type="ChEBI" id="CHEBI:28868"/>
        <dbReference type="ChEBI" id="CHEBI:57643"/>
        <dbReference type="ChEBI" id="CHEBI:58168"/>
        <dbReference type="EC" id="3.1.1.4"/>
    </reaction>
</comment>
<keyword evidence="12 15" id="KW-0443">Lipid metabolism</keyword>
<evidence type="ECO:0000256" key="6">
    <source>
        <dbReference type="ARBA" id="ARBA00022692"/>
    </source>
</evidence>
<proteinExistence type="inferred from homology"/>
<protein>
    <recommendedName>
        <fullName evidence="15">Phospholipase A1</fullName>
        <ecNumber evidence="15">3.1.1.32</ecNumber>
        <ecNumber evidence="15">3.1.1.4</ecNumber>
    </recommendedName>
    <alternativeName>
        <fullName evidence="15">Phosphatidylcholine 1-acylhydrolase</fullName>
    </alternativeName>
</protein>
<dbReference type="Gene3D" id="2.40.230.10">
    <property type="entry name" value="Phospholipase A1"/>
    <property type="match status" value="1"/>
</dbReference>
<evidence type="ECO:0000256" key="1">
    <source>
        <dbReference type="ARBA" id="ARBA00000111"/>
    </source>
</evidence>
<evidence type="ECO:0000313" key="16">
    <source>
        <dbReference type="EMBL" id="MFG6415299.1"/>
    </source>
</evidence>
<evidence type="ECO:0000256" key="9">
    <source>
        <dbReference type="ARBA" id="ARBA00022801"/>
    </source>
</evidence>
<dbReference type="EC" id="3.1.1.32" evidence="15"/>
<keyword evidence="11 15" id="KW-0442">Lipid degradation</keyword>
<dbReference type="PANTHER" id="PTHR40457">
    <property type="entry name" value="PHOSPHOLIPASE A1"/>
    <property type="match status" value="1"/>
</dbReference>
<evidence type="ECO:0000256" key="13">
    <source>
        <dbReference type="ARBA" id="ARBA00023136"/>
    </source>
</evidence>
<dbReference type="SUPFAM" id="SSF56931">
    <property type="entry name" value="Outer membrane phospholipase A (OMPLA)"/>
    <property type="match status" value="1"/>
</dbReference>
<feature type="signal peptide" evidence="15">
    <location>
        <begin position="1"/>
        <end position="28"/>
    </location>
</feature>
<keyword evidence="8 15" id="KW-0732">Signal</keyword>
<evidence type="ECO:0000256" key="8">
    <source>
        <dbReference type="ARBA" id="ARBA00022729"/>
    </source>
</evidence>
<comment type="subcellular location">
    <subcellularLocation>
        <location evidence="15">Cell outer membrane</location>
        <topology evidence="15">Multi-pass membrane protein</topology>
    </subcellularLocation>
    <text evidence="15">One of the very few enzymes located there.</text>
</comment>
<evidence type="ECO:0000256" key="2">
    <source>
        <dbReference type="ARBA" id="ARBA00001604"/>
    </source>
</evidence>
<evidence type="ECO:0000256" key="7">
    <source>
        <dbReference type="ARBA" id="ARBA00022723"/>
    </source>
</evidence>
<sequence length="384" mass="42887">MRVLSAGQPWCPYVAGTLIALLAPPLAAQTAPAPAEPAALDKCVEIGAPADRLACYDKAMGRASAPAAPPAYVENPAGGAPTAAAVPVPVSTSLLAPKGDVVAVAAERQEPSSLMSKFWELEPQDKRGVFNFVGYRANYVLPIHWTTRINRSPQSPSQAVVEQPNFRREEAKFQLSLRTKLAQDVLLPGADLWAAFTQQAMWQIWNGKDSKPFRNSDYEPELMYVVPTPESWRQLPLGWQWRYAQLGLAHQSNGQSDPLSRSWNRINMAAGFERGDWSLVARFLKRLKESADTDNNPDLVGYRGRGEFQVNWAHQKHTAQLTYRTTLKDAKYGALQFEWTYPVFKDQPNGLRWYVQVFNGYGETLTDYNFRQTSVGAGFSFLQF</sequence>
<dbReference type="PRINTS" id="PR01486">
    <property type="entry name" value="PHPHLIPASEA1"/>
</dbReference>
<evidence type="ECO:0000313" key="17">
    <source>
        <dbReference type="Proteomes" id="UP001606300"/>
    </source>
</evidence>
<evidence type="ECO:0000256" key="5">
    <source>
        <dbReference type="ARBA" id="ARBA00022452"/>
    </source>
</evidence>